<dbReference type="GO" id="GO:0022857">
    <property type="term" value="F:transmembrane transporter activity"/>
    <property type="evidence" value="ECO:0007669"/>
    <property type="project" value="InterPro"/>
</dbReference>
<dbReference type="SUPFAM" id="SSF103473">
    <property type="entry name" value="MFS general substrate transporter"/>
    <property type="match status" value="1"/>
</dbReference>
<keyword evidence="2 5" id="KW-0812">Transmembrane</keyword>
<keyword evidence="4 5" id="KW-0472">Membrane</keyword>
<accession>A0AA38MSD0</accession>
<feature type="transmembrane region" description="Helical" evidence="5">
    <location>
        <begin position="335"/>
        <end position="356"/>
    </location>
</feature>
<evidence type="ECO:0000313" key="8">
    <source>
        <dbReference type="Proteomes" id="UP001168821"/>
    </source>
</evidence>
<proteinExistence type="predicted"/>
<dbReference type="PROSITE" id="PS00216">
    <property type="entry name" value="SUGAR_TRANSPORT_1"/>
    <property type="match status" value="1"/>
</dbReference>
<evidence type="ECO:0000256" key="1">
    <source>
        <dbReference type="ARBA" id="ARBA00004141"/>
    </source>
</evidence>
<dbReference type="Proteomes" id="UP001168821">
    <property type="component" value="Unassembled WGS sequence"/>
</dbReference>
<feature type="transmembrane region" description="Helical" evidence="5">
    <location>
        <begin position="194"/>
        <end position="215"/>
    </location>
</feature>
<dbReference type="Gene3D" id="1.20.1250.20">
    <property type="entry name" value="MFS general substrate transporter like domains"/>
    <property type="match status" value="1"/>
</dbReference>
<feature type="transmembrane region" description="Helical" evidence="5">
    <location>
        <begin position="485"/>
        <end position="504"/>
    </location>
</feature>
<feature type="transmembrane region" description="Helical" evidence="5">
    <location>
        <begin position="368"/>
        <end position="389"/>
    </location>
</feature>
<feature type="transmembrane region" description="Helical" evidence="5">
    <location>
        <begin position="401"/>
        <end position="419"/>
    </location>
</feature>
<sequence>MTSVDNSLDNLLIQLGDFGKYQSLMFGLVCIGVILHSGVHVAFVFTAMDLEYRCAIPECDAANNTQYDPPWLPNAVPFANDAPSKCMKFVINNATENFENCNKASDFTTQTQRCHSFVYKTQEKSILQEYDLQCGDNLWKLTLVGTINNVGQFVGLFISGIISDKYGRKAVFILGLIFCGICGLLRTFAPTYLWFLILEFLDAAFGAGSYVCGFIMGVELVGPKKRVLLGTLISSCYALGEIFAAGSAWVFKAWRPVIYILYGPPMLLFFYFWVVPESVRWYLSKGRFEEAKQVLRRMAQVNGKTITENMLDKLVVVNQSECKDSITEVFKSRILVMRLINCIFCWITCAFLFYGLTLNSVALAGNGYLQFILTSLVEIPAYFACIHVVDRIGRKWSLSGSFFITGISCIVFMCIPKGYDNMSLAMWMLGKFGSTVSFTVVYIITSELFPTPLRHSMMGSCSTFGRVGSMVAPQTPLLAQIWDPLPILLFTGMATIAGLLTLLFPETLNIKLPDTIDEAVNIGKKKTVSCPSVLLSVAKHGH</sequence>
<evidence type="ECO:0000259" key="6">
    <source>
        <dbReference type="PROSITE" id="PS50850"/>
    </source>
</evidence>
<evidence type="ECO:0000256" key="3">
    <source>
        <dbReference type="ARBA" id="ARBA00022989"/>
    </source>
</evidence>
<feature type="transmembrane region" description="Helical" evidence="5">
    <location>
        <begin position="24"/>
        <end position="45"/>
    </location>
</feature>
<dbReference type="CDD" id="cd17317">
    <property type="entry name" value="MFS_SLC22"/>
    <property type="match status" value="1"/>
</dbReference>
<reference evidence="7" key="1">
    <citation type="journal article" date="2023" name="G3 (Bethesda)">
        <title>Whole genome assemblies of Zophobas morio and Tenebrio molitor.</title>
        <authorList>
            <person name="Kaur S."/>
            <person name="Stinson S.A."/>
            <person name="diCenzo G.C."/>
        </authorList>
    </citation>
    <scope>NUCLEOTIDE SEQUENCE</scope>
    <source>
        <strain evidence="7">QUZm001</strain>
    </source>
</reference>
<dbReference type="InterPro" id="IPR036259">
    <property type="entry name" value="MFS_trans_sf"/>
</dbReference>
<organism evidence="7 8">
    <name type="scientific">Zophobas morio</name>
    <dbReference type="NCBI Taxonomy" id="2755281"/>
    <lineage>
        <taxon>Eukaryota</taxon>
        <taxon>Metazoa</taxon>
        <taxon>Ecdysozoa</taxon>
        <taxon>Arthropoda</taxon>
        <taxon>Hexapoda</taxon>
        <taxon>Insecta</taxon>
        <taxon>Pterygota</taxon>
        <taxon>Neoptera</taxon>
        <taxon>Endopterygota</taxon>
        <taxon>Coleoptera</taxon>
        <taxon>Polyphaga</taxon>
        <taxon>Cucujiformia</taxon>
        <taxon>Tenebrionidae</taxon>
        <taxon>Zophobas</taxon>
    </lineage>
</organism>
<name>A0AA38MSD0_9CUCU</name>
<keyword evidence="3 5" id="KW-1133">Transmembrane helix</keyword>
<protein>
    <recommendedName>
        <fullName evidence="6">Major facilitator superfamily (MFS) profile domain-containing protein</fullName>
    </recommendedName>
</protein>
<dbReference type="Pfam" id="PF00083">
    <property type="entry name" value="Sugar_tr"/>
    <property type="match status" value="1"/>
</dbReference>
<feature type="transmembrane region" description="Helical" evidence="5">
    <location>
        <begin position="425"/>
        <end position="445"/>
    </location>
</feature>
<dbReference type="InterPro" id="IPR020846">
    <property type="entry name" value="MFS_dom"/>
</dbReference>
<feature type="transmembrane region" description="Helical" evidence="5">
    <location>
        <begin position="170"/>
        <end position="188"/>
    </location>
</feature>
<comment type="caution">
    <text evidence="7">The sequence shown here is derived from an EMBL/GenBank/DDBJ whole genome shotgun (WGS) entry which is preliminary data.</text>
</comment>
<evidence type="ECO:0000256" key="5">
    <source>
        <dbReference type="SAM" id="Phobius"/>
    </source>
</evidence>
<evidence type="ECO:0000256" key="2">
    <source>
        <dbReference type="ARBA" id="ARBA00022692"/>
    </source>
</evidence>
<keyword evidence="8" id="KW-1185">Reference proteome</keyword>
<gene>
    <name evidence="7" type="ORF">Zmor_001122</name>
</gene>
<feature type="transmembrane region" description="Helical" evidence="5">
    <location>
        <begin position="257"/>
        <end position="275"/>
    </location>
</feature>
<feature type="transmembrane region" description="Helical" evidence="5">
    <location>
        <begin position="227"/>
        <end position="251"/>
    </location>
</feature>
<dbReference type="PROSITE" id="PS50850">
    <property type="entry name" value="MFS"/>
    <property type="match status" value="1"/>
</dbReference>
<dbReference type="PANTHER" id="PTHR24064">
    <property type="entry name" value="SOLUTE CARRIER FAMILY 22 MEMBER"/>
    <property type="match status" value="1"/>
</dbReference>
<dbReference type="EMBL" id="JALNTZ010000001">
    <property type="protein sequence ID" value="KAJ3665633.1"/>
    <property type="molecule type" value="Genomic_DNA"/>
</dbReference>
<feature type="domain" description="Major facilitator superfamily (MFS) profile" evidence="6">
    <location>
        <begin position="89"/>
        <end position="509"/>
    </location>
</feature>
<dbReference type="InterPro" id="IPR005829">
    <property type="entry name" value="Sugar_transporter_CS"/>
</dbReference>
<evidence type="ECO:0000313" key="7">
    <source>
        <dbReference type="EMBL" id="KAJ3665633.1"/>
    </source>
</evidence>
<dbReference type="InterPro" id="IPR005828">
    <property type="entry name" value="MFS_sugar_transport-like"/>
</dbReference>
<dbReference type="AlphaFoldDB" id="A0AA38MSD0"/>
<dbReference type="GO" id="GO:0016020">
    <property type="term" value="C:membrane"/>
    <property type="evidence" value="ECO:0007669"/>
    <property type="project" value="UniProtKB-SubCell"/>
</dbReference>
<comment type="subcellular location">
    <subcellularLocation>
        <location evidence="1">Membrane</location>
        <topology evidence="1">Multi-pass membrane protein</topology>
    </subcellularLocation>
</comment>
<evidence type="ECO:0000256" key="4">
    <source>
        <dbReference type="ARBA" id="ARBA00023136"/>
    </source>
</evidence>